<dbReference type="PROSITE" id="PS50888">
    <property type="entry name" value="BHLH"/>
    <property type="match status" value="1"/>
</dbReference>
<evidence type="ECO:0000259" key="2">
    <source>
        <dbReference type="PROSITE" id="PS50888"/>
    </source>
</evidence>
<reference evidence="4" key="1">
    <citation type="submission" date="2011-07" db="EMBL/GenBank/DDBJ databases">
        <authorList>
            <consortium name="Caenorhabditis brenneri Sequencing and Analysis Consortium"/>
            <person name="Wilson R.K."/>
        </authorList>
    </citation>
    <scope>NUCLEOTIDE SEQUENCE [LARGE SCALE GENOMIC DNA]</scope>
    <source>
        <strain evidence="4">PB2801</strain>
    </source>
</reference>
<dbReference type="GO" id="GO:0061564">
    <property type="term" value="P:axon development"/>
    <property type="evidence" value="ECO:0007669"/>
    <property type="project" value="TreeGrafter"/>
</dbReference>
<dbReference type="InterPro" id="IPR050359">
    <property type="entry name" value="bHLH_transcription_factors"/>
</dbReference>
<dbReference type="Proteomes" id="UP000008068">
    <property type="component" value="Unassembled WGS sequence"/>
</dbReference>
<organism evidence="4">
    <name type="scientific">Caenorhabditis brenneri</name>
    <name type="common">Nematode worm</name>
    <dbReference type="NCBI Taxonomy" id="135651"/>
    <lineage>
        <taxon>Eukaryota</taxon>
        <taxon>Metazoa</taxon>
        <taxon>Ecdysozoa</taxon>
        <taxon>Nematoda</taxon>
        <taxon>Chromadorea</taxon>
        <taxon>Rhabditida</taxon>
        <taxon>Rhabditina</taxon>
        <taxon>Rhabditomorpha</taxon>
        <taxon>Rhabditoidea</taxon>
        <taxon>Rhabditidae</taxon>
        <taxon>Peloderinae</taxon>
        <taxon>Caenorhabditis</taxon>
    </lineage>
</organism>
<dbReference type="Pfam" id="PF00010">
    <property type="entry name" value="HLH"/>
    <property type="match status" value="1"/>
</dbReference>
<dbReference type="PANTHER" id="PTHR19290">
    <property type="entry name" value="BASIC HELIX-LOOP-HELIX PROTEIN NEUROGENIN-RELATED"/>
    <property type="match status" value="1"/>
</dbReference>
<dbReference type="HOGENOM" id="CLU_101906_0_0_1"/>
<feature type="domain" description="BHLH" evidence="2">
    <location>
        <begin position="16"/>
        <end position="69"/>
    </location>
</feature>
<dbReference type="AlphaFoldDB" id="G0NHY4"/>
<sequence length="181" mass="20709">MKASHPNFAELNKEIGSQAKRAKYERDRRNKINVALERLREKIPINTVQLKELTTLETLRSAINYINALQKMLETNEQPPPLQIANTLSKETLSSTTERLATMTQVQPQPVNQQGQIDTFTVPGSSSQHAVYSYHYPQQELVSSDLTLNSSRSLPQYFYYPNQPHAAPRQGPIDFSQYHHM</sequence>
<gene>
    <name evidence="3" type="ORF">CAEBREN_18201</name>
</gene>
<dbReference type="GO" id="GO:0046983">
    <property type="term" value="F:protein dimerization activity"/>
    <property type="evidence" value="ECO:0007669"/>
    <property type="project" value="InterPro"/>
</dbReference>
<dbReference type="InterPro" id="IPR036638">
    <property type="entry name" value="HLH_DNA-bd_sf"/>
</dbReference>
<keyword evidence="4" id="KW-1185">Reference proteome</keyword>
<dbReference type="STRING" id="135651.G0NHY4"/>
<feature type="region of interest" description="Disordered" evidence="1">
    <location>
        <begin position="162"/>
        <end position="181"/>
    </location>
</feature>
<dbReference type="PANTHER" id="PTHR19290:SF134">
    <property type="entry name" value="NEUROGENIC DIFFERENTIATION FACTOR 1"/>
    <property type="match status" value="1"/>
</dbReference>
<dbReference type="GO" id="GO:0070888">
    <property type="term" value="F:E-box binding"/>
    <property type="evidence" value="ECO:0007669"/>
    <property type="project" value="TreeGrafter"/>
</dbReference>
<proteinExistence type="predicted"/>
<dbReference type="GO" id="GO:0007423">
    <property type="term" value="P:sensory organ development"/>
    <property type="evidence" value="ECO:0007669"/>
    <property type="project" value="TreeGrafter"/>
</dbReference>
<dbReference type="InParanoid" id="G0NHY4"/>
<accession>G0NHY4</accession>
<evidence type="ECO:0000313" key="3">
    <source>
        <dbReference type="EMBL" id="EGT31619.1"/>
    </source>
</evidence>
<evidence type="ECO:0000256" key="1">
    <source>
        <dbReference type="SAM" id="MobiDB-lite"/>
    </source>
</evidence>
<dbReference type="GO" id="GO:0000981">
    <property type="term" value="F:DNA-binding transcription factor activity, RNA polymerase II-specific"/>
    <property type="evidence" value="ECO:0007669"/>
    <property type="project" value="TreeGrafter"/>
</dbReference>
<dbReference type="GO" id="GO:0005634">
    <property type="term" value="C:nucleus"/>
    <property type="evidence" value="ECO:0007669"/>
    <property type="project" value="TreeGrafter"/>
</dbReference>
<protein>
    <recommendedName>
        <fullName evidence="2">BHLH domain-containing protein</fullName>
    </recommendedName>
</protein>
<dbReference type="InterPro" id="IPR011598">
    <property type="entry name" value="bHLH_dom"/>
</dbReference>
<dbReference type="EMBL" id="GL379887">
    <property type="protein sequence ID" value="EGT31619.1"/>
    <property type="molecule type" value="Genomic_DNA"/>
</dbReference>
<dbReference type="eggNOG" id="KOG3898">
    <property type="taxonomic scope" value="Eukaryota"/>
</dbReference>
<evidence type="ECO:0000313" key="4">
    <source>
        <dbReference type="Proteomes" id="UP000008068"/>
    </source>
</evidence>
<dbReference type="OrthoDB" id="10039134at2759"/>
<dbReference type="Gene3D" id="4.10.280.10">
    <property type="entry name" value="Helix-loop-helix DNA-binding domain"/>
    <property type="match status" value="1"/>
</dbReference>
<dbReference type="SMART" id="SM00353">
    <property type="entry name" value="HLH"/>
    <property type="match status" value="1"/>
</dbReference>
<feature type="region of interest" description="Disordered" evidence="1">
    <location>
        <begin position="1"/>
        <end position="22"/>
    </location>
</feature>
<dbReference type="GO" id="GO:0045944">
    <property type="term" value="P:positive regulation of transcription by RNA polymerase II"/>
    <property type="evidence" value="ECO:0007669"/>
    <property type="project" value="TreeGrafter"/>
</dbReference>
<dbReference type="SUPFAM" id="SSF47459">
    <property type="entry name" value="HLH, helix-loop-helix DNA-binding domain"/>
    <property type="match status" value="1"/>
</dbReference>
<name>G0NHY4_CAEBE</name>